<protein>
    <submittedName>
        <fullName evidence="1">Transposase</fullName>
    </submittedName>
</protein>
<dbReference type="EMBL" id="CP086136">
    <property type="protein sequence ID" value="UEM11263.1"/>
    <property type="molecule type" value="Genomic_DNA"/>
</dbReference>
<evidence type="ECO:0000313" key="1">
    <source>
        <dbReference type="EMBL" id="UEM11263.1"/>
    </source>
</evidence>
<gene>
    <name evidence="1" type="ORF">J4G43_042925</name>
</gene>
<dbReference type="KEGG" id="bban:J4G43_042925"/>
<organism evidence="1 2">
    <name type="scientific">Bradyrhizobium barranii subsp. barranii</name>
    <dbReference type="NCBI Taxonomy" id="2823807"/>
    <lineage>
        <taxon>Bacteria</taxon>
        <taxon>Pseudomonadati</taxon>
        <taxon>Pseudomonadota</taxon>
        <taxon>Alphaproteobacteria</taxon>
        <taxon>Hyphomicrobiales</taxon>
        <taxon>Nitrobacteraceae</taxon>
        <taxon>Bradyrhizobium</taxon>
        <taxon>Bradyrhizobium barranii</taxon>
    </lineage>
</organism>
<evidence type="ECO:0000313" key="2">
    <source>
        <dbReference type="Proteomes" id="UP000664702"/>
    </source>
</evidence>
<name>A0A9X9XUB9_9BRAD</name>
<reference evidence="1 2" key="1">
    <citation type="journal article" date="2022" name="Int. J. Syst. Evol. Microbiol.">
        <title>Strains of Bradyrhizobium barranii sp. nov. associated with legumes native to Canada are symbionts of soybeans and belong to different subspecies (subsp. barranii subsp. nov. and subsp. apii subsp. nov.) and symbiovars (sv. glycinearum and sv. septentrionale).</title>
        <authorList>
            <person name="Bromfield E.S.P."/>
            <person name="Cloutier S."/>
            <person name="Wasai-Hara S."/>
            <person name="Minamisawa K."/>
        </authorList>
    </citation>
    <scope>NUCLEOTIDE SEQUENCE [LARGE SCALE GENOMIC DNA]</scope>
    <source>
        <strain evidence="1 2">144S4</strain>
    </source>
</reference>
<sequence>MKFALAHDKDQSMKRSRFSDEQIIGILKEHEAGVSVAD</sequence>
<dbReference type="Proteomes" id="UP000664702">
    <property type="component" value="Chromosome"/>
</dbReference>
<dbReference type="AlphaFoldDB" id="A0A9X9XUB9"/>
<accession>A0A9X9XUB9</accession>
<proteinExistence type="predicted"/>